<dbReference type="Pfam" id="PF12339">
    <property type="entry name" value="DNAJ_related"/>
    <property type="match status" value="1"/>
</dbReference>
<accession>A0A7V1CYU4</accession>
<evidence type="ECO:0000313" key="3">
    <source>
        <dbReference type="EMBL" id="HEA16530.1"/>
    </source>
</evidence>
<reference evidence="3" key="1">
    <citation type="journal article" date="2020" name="mSystems">
        <title>Genome- and Community-Level Interaction Insights into Carbon Utilization and Element Cycling Functions of Hydrothermarchaeota in Hydrothermal Sediment.</title>
        <authorList>
            <person name="Zhou Z."/>
            <person name="Liu Y."/>
            <person name="Xu W."/>
            <person name="Pan J."/>
            <person name="Luo Z.H."/>
            <person name="Li M."/>
        </authorList>
    </citation>
    <scope>NUCLEOTIDE SEQUENCE [LARGE SCALE GENOMIC DNA]</scope>
    <source>
        <strain evidence="3">HyVt-346</strain>
    </source>
</reference>
<dbReference type="Gene3D" id="1.10.287.110">
    <property type="entry name" value="DnaJ domain"/>
    <property type="match status" value="1"/>
</dbReference>
<dbReference type="InterPro" id="IPR036869">
    <property type="entry name" value="J_dom_sf"/>
</dbReference>
<dbReference type="InterPro" id="IPR001623">
    <property type="entry name" value="DnaJ_domain"/>
</dbReference>
<dbReference type="InterPro" id="IPR021059">
    <property type="entry name" value="DnaJ-related_N"/>
</dbReference>
<sequence>MLNPLIDEIFELILTKDTWMVHTLALQLQQQGAITTLDPQPERDLFKRNFLIMNALYQLQQQLQPAQHLMIASLQITLTDAAPHKSLQGVDPLRDYYLDWQNYETSRDEIEELLNDFWQRFAGNKKPRQALDSKAYSKLLQRWQLTKQCSLKDIQKRWRQLAMQHHPDKETGDTEKFKALKNEYEQLKASCSTVDN</sequence>
<proteinExistence type="predicted"/>
<dbReference type="SMART" id="SM00271">
    <property type="entry name" value="DnaJ"/>
    <property type="match status" value="1"/>
</dbReference>
<dbReference type="PROSITE" id="PS50076">
    <property type="entry name" value="DNAJ_2"/>
    <property type="match status" value="1"/>
</dbReference>
<protein>
    <submittedName>
        <fullName evidence="3">Molecular chaperone DnaJ</fullName>
    </submittedName>
</protein>
<feature type="domain" description="J" evidence="2">
    <location>
        <begin position="138"/>
        <end position="196"/>
    </location>
</feature>
<dbReference type="Proteomes" id="UP000886188">
    <property type="component" value="Unassembled WGS sequence"/>
</dbReference>
<comment type="caution">
    <text evidence="3">The sequence shown here is derived from an EMBL/GenBank/DDBJ whole genome shotgun (WGS) entry which is preliminary data.</text>
</comment>
<dbReference type="SUPFAM" id="SSF46565">
    <property type="entry name" value="Chaperone J-domain"/>
    <property type="match status" value="1"/>
</dbReference>
<evidence type="ECO:0000259" key="2">
    <source>
        <dbReference type="PROSITE" id="PS50076"/>
    </source>
</evidence>
<dbReference type="CDD" id="cd06257">
    <property type="entry name" value="DnaJ"/>
    <property type="match status" value="1"/>
</dbReference>
<organism evidence="3">
    <name type="scientific">Pseudoalteromonas prydzensis</name>
    <dbReference type="NCBI Taxonomy" id="182141"/>
    <lineage>
        <taxon>Bacteria</taxon>
        <taxon>Pseudomonadati</taxon>
        <taxon>Pseudomonadota</taxon>
        <taxon>Gammaproteobacteria</taxon>
        <taxon>Alteromonadales</taxon>
        <taxon>Pseudoalteromonadaceae</taxon>
        <taxon>Pseudoalteromonas</taxon>
    </lineage>
</organism>
<evidence type="ECO:0000256" key="1">
    <source>
        <dbReference type="ARBA" id="ARBA00023186"/>
    </source>
</evidence>
<dbReference type="RefSeq" id="WP_304181711.1">
    <property type="nucleotide sequence ID" value="NZ_DRGM01000093.1"/>
</dbReference>
<gene>
    <name evidence="3" type="ORF">ENH88_08810</name>
</gene>
<dbReference type="EMBL" id="DRGM01000093">
    <property type="protein sequence ID" value="HEA16530.1"/>
    <property type="molecule type" value="Genomic_DNA"/>
</dbReference>
<dbReference type="Pfam" id="PF00226">
    <property type="entry name" value="DnaJ"/>
    <property type="match status" value="1"/>
</dbReference>
<keyword evidence="1" id="KW-0143">Chaperone</keyword>
<dbReference type="AlphaFoldDB" id="A0A7V1CYU4"/>
<name>A0A7V1CYU4_9GAMM</name>